<dbReference type="SUPFAM" id="SSF46689">
    <property type="entry name" value="Homeodomain-like"/>
    <property type="match status" value="1"/>
</dbReference>
<dbReference type="Proteomes" id="UP000181942">
    <property type="component" value="Unassembled WGS sequence"/>
</dbReference>
<evidence type="ECO:0000256" key="3">
    <source>
        <dbReference type="ARBA" id="ARBA00023163"/>
    </source>
</evidence>
<dbReference type="AlphaFoldDB" id="A0A1I2HLE4"/>
<organism evidence="6 7">
    <name type="scientific">Streptomyces mirabilis</name>
    <dbReference type="NCBI Taxonomy" id="68239"/>
    <lineage>
        <taxon>Bacteria</taxon>
        <taxon>Bacillati</taxon>
        <taxon>Actinomycetota</taxon>
        <taxon>Actinomycetes</taxon>
        <taxon>Kitasatosporales</taxon>
        <taxon>Streptomycetaceae</taxon>
        <taxon>Streptomyces</taxon>
    </lineage>
</organism>
<dbReference type="InterPro" id="IPR020449">
    <property type="entry name" value="Tscrpt_reg_AraC-type_HTH"/>
</dbReference>
<dbReference type="PROSITE" id="PS01124">
    <property type="entry name" value="HTH_ARAC_FAMILY_2"/>
    <property type="match status" value="1"/>
</dbReference>
<evidence type="ECO:0000256" key="4">
    <source>
        <dbReference type="SAM" id="MobiDB-lite"/>
    </source>
</evidence>
<dbReference type="Pfam" id="PF12833">
    <property type="entry name" value="HTH_18"/>
    <property type="match status" value="1"/>
</dbReference>
<proteinExistence type="predicted"/>
<dbReference type="OrthoDB" id="9799345at2"/>
<dbReference type="InterPro" id="IPR035418">
    <property type="entry name" value="AraC-bd_2"/>
</dbReference>
<reference evidence="6 7" key="1">
    <citation type="submission" date="2016-10" db="EMBL/GenBank/DDBJ databases">
        <authorList>
            <person name="de Groot N.N."/>
        </authorList>
    </citation>
    <scope>NUCLEOTIDE SEQUENCE [LARGE SCALE GENOMIC DNA]</scope>
    <source>
        <strain evidence="6 7">OK461</strain>
    </source>
</reference>
<evidence type="ECO:0000259" key="5">
    <source>
        <dbReference type="PROSITE" id="PS01124"/>
    </source>
</evidence>
<dbReference type="PANTHER" id="PTHR46796:SF6">
    <property type="entry name" value="ARAC SUBFAMILY"/>
    <property type="match status" value="1"/>
</dbReference>
<dbReference type="EMBL" id="FONR01000005">
    <property type="protein sequence ID" value="SFF31145.1"/>
    <property type="molecule type" value="Genomic_DNA"/>
</dbReference>
<name>A0A1I2HLE4_9ACTN</name>
<sequence>MTPVIDTAGFPDSRNRVRRWSRAVSMATLPVTVASYGGPSLEGRMTIRPLGHLLFVTTDADPQCFTRSRRRIAHDTGQTKAFVVVAVVGATGAVLQQGGRAAELAMGTLAVWDTERPHVVDFPRGVDIRACLVPRDALGVRDDQLERVTATVIDADGPVAALVGPLLVSLAETPADCPEHVASRLACNFTDLVATLITERAAGDVAGTVGSRYTQVWEVCAYVDRHLGEPELGPDIIAAAHNMSVRSLHKLFEGEGITVSRLIQRRRLQECARDLARGDCGEGPVSGVARRWGFTNAAHFSRLFRDAYGVTPSQWRKTWGGSAPSETSAVVDGPFPTPAKDDCTAPEQLQQAARHGGDEQRRHDHQRTERTTDHVRLPPDVEEDDLRHAPRNHQKRDCTLSVTVGSQMVALACRETATQGVPAESRDVPDFTQSLVCFHADGEREHAVSLPPEVLADPSEAETFRQRQATPRRGVTNRHGLSPASPCECEQEGA</sequence>
<gene>
    <name evidence="6" type="ORF">SAMN02787118_105276</name>
</gene>
<dbReference type="InterPro" id="IPR009057">
    <property type="entry name" value="Homeodomain-like_sf"/>
</dbReference>
<dbReference type="GO" id="GO:0003700">
    <property type="term" value="F:DNA-binding transcription factor activity"/>
    <property type="evidence" value="ECO:0007669"/>
    <property type="project" value="InterPro"/>
</dbReference>
<evidence type="ECO:0000313" key="7">
    <source>
        <dbReference type="Proteomes" id="UP000181942"/>
    </source>
</evidence>
<dbReference type="InterPro" id="IPR018060">
    <property type="entry name" value="HTH_AraC"/>
</dbReference>
<dbReference type="Gene3D" id="1.10.10.60">
    <property type="entry name" value="Homeodomain-like"/>
    <property type="match status" value="1"/>
</dbReference>
<dbReference type="RefSeq" id="WP_075028094.1">
    <property type="nucleotide sequence ID" value="NZ_FONR01000005.1"/>
</dbReference>
<dbReference type="PRINTS" id="PR00032">
    <property type="entry name" value="HTHARAC"/>
</dbReference>
<feature type="region of interest" description="Disordered" evidence="4">
    <location>
        <begin position="449"/>
        <end position="494"/>
    </location>
</feature>
<accession>A0A1I2HLE4</accession>
<evidence type="ECO:0000256" key="1">
    <source>
        <dbReference type="ARBA" id="ARBA00023015"/>
    </source>
</evidence>
<keyword evidence="3" id="KW-0804">Transcription</keyword>
<evidence type="ECO:0000256" key="2">
    <source>
        <dbReference type="ARBA" id="ARBA00023125"/>
    </source>
</evidence>
<feature type="domain" description="HTH araC/xylS-type" evidence="5">
    <location>
        <begin position="217"/>
        <end position="318"/>
    </location>
</feature>
<feature type="region of interest" description="Disordered" evidence="4">
    <location>
        <begin position="317"/>
        <end position="394"/>
    </location>
</feature>
<keyword evidence="2 6" id="KW-0238">DNA-binding</keyword>
<dbReference type="InterPro" id="IPR050204">
    <property type="entry name" value="AraC_XylS_family_regulators"/>
</dbReference>
<keyword evidence="1" id="KW-0805">Transcription regulation</keyword>
<evidence type="ECO:0000313" key="6">
    <source>
        <dbReference type="EMBL" id="SFF31145.1"/>
    </source>
</evidence>
<dbReference type="PANTHER" id="PTHR46796">
    <property type="entry name" value="HTH-TYPE TRANSCRIPTIONAL ACTIVATOR RHAS-RELATED"/>
    <property type="match status" value="1"/>
</dbReference>
<protein>
    <submittedName>
        <fullName evidence="6">AraC-type DNA-binding protein</fullName>
    </submittedName>
</protein>
<dbReference type="Pfam" id="PF14525">
    <property type="entry name" value="AraC_binding_2"/>
    <property type="match status" value="1"/>
</dbReference>
<feature type="compositionally biased region" description="Basic and acidic residues" evidence="4">
    <location>
        <begin position="355"/>
        <end position="379"/>
    </location>
</feature>
<dbReference type="GO" id="GO:0043565">
    <property type="term" value="F:sequence-specific DNA binding"/>
    <property type="evidence" value="ECO:0007669"/>
    <property type="project" value="InterPro"/>
</dbReference>
<dbReference type="SMART" id="SM00342">
    <property type="entry name" value="HTH_ARAC"/>
    <property type="match status" value="1"/>
</dbReference>